<evidence type="ECO:0000256" key="8">
    <source>
        <dbReference type="ARBA" id="ARBA00013025"/>
    </source>
</evidence>
<comment type="pathway">
    <text evidence="4">Cofactor biosynthesis; tetrahydrofolylpolyglutamate biosynthesis.</text>
</comment>
<dbReference type="EC" id="6.3.2.17" evidence="8"/>
<keyword evidence="15" id="KW-0289">Folate biosynthesis</keyword>
<dbReference type="NCBIfam" id="TIGR01499">
    <property type="entry name" value="folC"/>
    <property type="match status" value="1"/>
</dbReference>
<comment type="catalytic activity">
    <reaction evidence="21">
        <text>(6R)-5,10-methylenetetrahydrofolyl-(gamma-L-Glu)(n) + L-glutamate + ATP = (6R)-5,10-methylenetetrahydrofolyl-(gamma-L-Glu)(n+1) + ADP + phosphate + H(+)</text>
        <dbReference type="Rhea" id="RHEA:51912"/>
        <dbReference type="Rhea" id="RHEA-COMP:13257"/>
        <dbReference type="Rhea" id="RHEA-COMP:13258"/>
        <dbReference type="ChEBI" id="CHEBI:15378"/>
        <dbReference type="ChEBI" id="CHEBI:29985"/>
        <dbReference type="ChEBI" id="CHEBI:30616"/>
        <dbReference type="ChEBI" id="CHEBI:43474"/>
        <dbReference type="ChEBI" id="CHEBI:136572"/>
        <dbReference type="ChEBI" id="CHEBI:456216"/>
        <dbReference type="EC" id="6.3.2.17"/>
    </reaction>
</comment>
<dbReference type="GO" id="GO:0005524">
    <property type="term" value="F:ATP binding"/>
    <property type="evidence" value="ECO:0007669"/>
    <property type="project" value="UniProtKB-KW"/>
</dbReference>
<keyword evidence="14" id="KW-0460">Magnesium</keyword>
<keyword evidence="11" id="KW-0479">Metal-binding</keyword>
<evidence type="ECO:0000256" key="5">
    <source>
        <dbReference type="ARBA" id="ARBA00008276"/>
    </source>
</evidence>
<evidence type="ECO:0000256" key="11">
    <source>
        <dbReference type="ARBA" id="ARBA00022723"/>
    </source>
</evidence>
<comment type="subunit">
    <text evidence="6">Monomer.</text>
</comment>
<dbReference type="InterPro" id="IPR018109">
    <property type="entry name" value="Folylpolyglutamate_synth_CS"/>
</dbReference>
<dbReference type="GO" id="GO:0046656">
    <property type="term" value="P:folic acid biosynthetic process"/>
    <property type="evidence" value="ECO:0007669"/>
    <property type="project" value="UniProtKB-KW"/>
</dbReference>
<evidence type="ECO:0000256" key="17">
    <source>
        <dbReference type="ARBA" id="ARBA00030592"/>
    </source>
</evidence>
<evidence type="ECO:0000256" key="9">
    <source>
        <dbReference type="ARBA" id="ARBA00019357"/>
    </source>
</evidence>
<dbReference type="GO" id="GO:0004326">
    <property type="term" value="F:tetrahydrofolylpolyglutamate synthase activity"/>
    <property type="evidence" value="ECO:0007669"/>
    <property type="project" value="UniProtKB-EC"/>
</dbReference>
<protein>
    <recommendedName>
        <fullName evidence="9">Dihydrofolate synthase/folylpolyglutamate synthase</fullName>
        <ecNumber evidence="7">6.3.2.12</ecNumber>
        <ecNumber evidence="8">6.3.2.17</ecNumber>
    </recommendedName>
    <alternativeName>
        <fullName evidence="18">Folylpoly-gamma-glutamate synthetase-dihydrofolate synthetase</fullName>
    </alternativeName>
    <alternativeName>
        <fullName evidence="16">Folylpolyglutamate synthetase</fullName>
    </alternativeName>
    <alternativeName>
        <fullName evidence="17">Tetrahydrofolylpolyglutamate synthase</fullName>
    </alternativeName>
</protein>
<dbReference type="PROSITE" id="PS01011">
    <property type="entry name" value="FOLYLPOLYGLU_SYNT_1"/>
    <property type="match status" value="1"/>
</dbReference>
<evidence type="ECO:0000256" key="18">
    <source>
        <dbReference type="ARBA" id="ARBA00032510"/>
    </source>
</evidence>
<evidence type="ECO:0000256" key="3">
    <source>
        <dbReference type="ARBA" id="ARBA00004799"/>
    </source>
</evidence>
<dbReference type="GO" id="GO:0046654">
    <property type="term" value="P:tetrahydrofolate biosynthetic process"/>
    <property type="evidence" value="ECO:0007669"/>
    <property type="project" value="UniProtKB-UniPathway"/>
</dbReference>
<accession>A0A6S6TP32</accession>
<dbReference type="EMBL" id="CACVAV010000282">
    <property type="protein sequence ID" value="CAA6818078.1"/>
    <property type="molecule type" value="Genomic_DNA"/>
</dbReference>
<evidence type="ECO:0000313" key="26">
    <source>
        <dbReference type="EMBL" id="CAA6818078.1"/>
    </source>
</evidence>
<reference evidence="26" key="1">
    <citation type="submission" date="2020-01" db="EMBL/GenBank/DDBJ databases">
        <authorList>
            <person name="Meier V. D."/>
            <person name="Meier V D."/>
        </authorList>
    </citation>
    <scope>NUCLEOTIDE SEQUENCE</scope>
    <source>
        <strain evidence="26">HLG_WM_MAG_08</strain>
    </source>
</reference>
<dbReference type="Pfam" id="PF02875">
    <property type="entry name" value="Mur_ligase_C"/>
    <property type="match status" value="1"/>
</dbReference>
<gene>
    <name evidence="26" type="ORF">HELGO_WM19811</name>
</gene>
<evidence type="ECO:0000256" key="15">
    <source>
        <dbReference type="ARBA" id="ARBA00022909"/>
    </source>
</evidence>
<dbReference type="FunFam" id="3.40.1190.10:FF:000004">
    <property type="entry name" value="Dihydrofolate synthase/folylpolyglutamate synthase"/>
    <property type="match status" value="1"/>
</dbReference>
<feature type="domain" description="Mur ligase C-terminal" evidence="24">
    <location>
        <begin position="310"/>
        <end position="431"/>
    </location>
</feature>
<comment type="catalytic activity">
    <reaction evidence="22">
        <text>7,8-dihydropteroate + L-glutamate + ATP = 7,8-dihydrofolate + ADP + phosphate + H(+)</text>
        <dbReference type="Rhea" id="RHEA:23584"/>
        <dbReference type="ChEBI" id="CHEBI:15378"/>
        <dbReference type="ChEBI" id="CHEBI:17839"/>
        <dbReference type="ChEBI" id="CHEBI:29985"/>
        <dbReference type="ChEBI" id="CHEBI:30616"/>
        <dbReference type="ChEBI" id="CHEBI:43474"/>
        <dbReference type="ChEBI" id="CHEBI:57451"/>
        <dbReference type="ChEBI" id="CHEBI:456216"/>
        <dbReference type="EC" id="6.3.2.12"/>
    </reaction>
</comment>
<dbReference type="PANTHER" id="PTHR11136">
    <property type="entry name" value="FOLYLPOLYGLUTAMATE SYNTHASE-RELATED"/>
    <property type="match status" value="1"/>
</dbReference>
<proteinExistence type="inferred from homology"/>
<evidence type="ECO:0000256" key="23">
    <source>
        <dbReference type="PIRNR" id="PIRNR001563"/>
    </source>
</evidence>
<evidence type="ECO:0000256" key="21">
    <source>
        <dbReference type="ARBA" id="ARBA00049035"/>
    </source>
</evidence>
<comment type="function">
    <text evidence="2">Functions in two distinct reactions of the de novo folate biosynthetic pathway. Catalyzes the addition of a glutamate residue to dihydropteroate (7,8-dihydropteroate or H2Pte) to form dihydrofolate (7,8-dihydrofolate monoglutamate or H2Pte-Glu). Also catalyzes successive additions of L-glutamate to tetrahydrofolate or 10-formyltetrahydrofolate or 5,10-methylenetetrahydrofolate, leading to folylpolyglutamate derivatives.</text>
</comment>
<dbReference type="EC" id="6.3.2.12" evidence="7"/>
<sequence>MTAHKKSLQEWLSWQESLHFSAIDLGLDRIKQVAVNLDLLRPDCPIITVAGTNGKGSTVALLSSLLTEAGYCVGAYTSPHILYYNERIALNGKPVEDEAICEAFTAIDAARGDVSLTYFEFGTLAAIWLFTRSAVDVVVLEVGLGGRLDAANLWNAEVAIVTSIGIDHVSWLGDNREVIGREKAGIARFGKALICGDPEPPASIAAVAEEVGAQYVQYGRDFSVLQKIEEIEKTAVDSASMTSGSFDVMFSGLNTVEQAEWLGLPLPGLLGDVQLRNAACALIALHQLRDHLPIKLPAVQRGLAGAKLSGRLQQLRVKPEVLVDVAHNPHAAQQLANWLQKNPTDGRNIVLFSILSDKDVKGVLMALKDVVDEWHYFPLEDERAMLLSDIRAAMDSHNMVAAKSYTGLEQAWATLQPNLNSDDRVVAFGSFLVVSSMLENLP</sequence>
<evidence type="ECO:0000256" key="10">
    <source>
        <dbReference type="ARBA" id="ARBA00022598"/>
    </source>
</evidence>
<dbReference type="Gene3D" id="3.40.1190.10">
    <property type="entry name" value="Mur-like, catalytic domain"/>
    <property type="match status" value="1"/>
</dbReference>
<evidence type="ECO:0000256" key="19">
    <source>
        <dbReference type="ARBA" id="ARBA00047493"/>
    </source>
</evidence>
<dbReference type="InterPro" id="IPR013221">
    <property type="entry name" value="Mur_ligase_cen"/>
</dbReference>
<dbReference type="InterPro" id="IPR036565">
    <property type="entry name" value="Mur-like_cat_sf"/>
</dbReference>
<organism evidence="26">
    <name type="scientific">uncultured Thiotrichaceae bacterium</name>
    <dbReference type="NCBI Taxonomy" id="298394"/>
    <lineage>
        <taxon>Bacteria</taxon>
        <taxon>Pseudomonadati</taxon>
        <taxon>Pseudomonadota</taxon>
        <taxon>Gammaproteobacteria</taxon>
        <taxon>Thiotrichales</taxon>
        <taxon>Thiotrichaceae</taxon>
        <taxon>environmental samples</taxon>
    </lineage>
</organism>
<dbReference type="Pfam" id="PF08245">
    <property type="entry name" value="Mur_ligase_M"/>
    <property type="match status" value="1"/>
</dbReference>
<evidence type="ECO:0000259" key="25">
    <source>
        <dbReference type="Pfam" id="PF08245"/>
    </source>
</evidence>
<comment type="cofactor">
    <cofactor evidence="1">
        <name>Mg(2+)</name>
        <dbReference type="ChEBI" id="CHEBI:18420"/>
    </cofactor>
</comment>
<keyword evidence="12 23" id="KW-0547">Nucleotide-binding</keyword>
<evidence type="ECO:0000256" key="13">
    <source>
        <dbReference type="ARBA" id="ARBA00022840"/>
    </source>
</evidence>
<evidence type="ECO:0000256" key="14">
    <source>
        <dbReference type="ARBA" id="ARBA00022842"/>
    </source>
</evidence>
<dbReference type="InterPro" id="IPR004101">
    <property type="entry name" value="Mur_ligase_C"/>
</dbReference>
<dbReference type="PANTHER" id="PTHR11136:SF0">
    <property type="entry name" value="DIHYDROFOLATE SYNTHETASE-RELATED"/>
    <property type="match status" value="1"/>
</dbReference>
<evidence type="ECO:0000256" key="6">
    <source>
        <dbReference type="ARBA" id="ARBA00011245"/>
    </source>
</evidence>
<name>A0A6S6TP32_9GAMM</name>
<keyword evidence="10 23" id="KW-0436">Ligase</keyword>
<evidence type="ECO:0000256" key="2">
    <source>
        <dbReference type="ARBA" id="ARBA00002714"/>
    </source>
</evidence>
<dbReference type="SUPFAM" id="SSF53623">
    <property type="entry name" value="MurD-like peptide ligases, catalytic domain"/>
    <property type="match status" value="1"/>
</dbReference>
<evidence type="ECO:0000256" key="22">
    <source>
        <dbReference type="ARBA" id="ARBA00049161"/>
    </source>
</evidence>
<evidence type="ECO:0000259" key="24">
    <source>
        <dbReference type="Pfam" id="PF02875"/>
    </source>
</evidence>
<comment type="pathway">
    <text evidence="3">Cofactor biosynthesis; tetrahydrofolate biosynthesis; 7,8-dihydrofolate from 2-amino-4-hydroxy-6-hydroxymethyl-7,8-dihydropteridine diphosphate and 4-aminobenzoate: step 2/2.</text>
</comment>
<dbReference type="AlphaFoldDB" id="A0A6S6TP32"/>
<comment type="catalytic activity">
    <reaction evidence="19">
        <text>(6S)-5,6,7,8-tetrahydrofolyl-(gamma-L-Glu)(n) + L-glutamate + ATP = (6S)-5,6,7,8-tetrahydrofolyl-(gamma-L-Glu)(n+1) + ADP + phosphate + H(+)</text>
        <dbReference type="Rhea" id="RHEA:10580"/>
        <dbReference type="Rhea" id="RHEA-COMP:14738"/>
        <dbReference type="Rhea" id="RHEA-COMP:14740"/>
        <dbReference type="ChEBI" id="CHEBI:15378"/>
        <dbReference type="ChEBI" id="CHEBI:29985"/>
        <dbReference type="ChEBI" id="CHEBI:30616"/>
        <dbReference type="ChEBI" id="CHEBI:43474"/>
        <dbReference type="ChEBI" id="CHEBI:141005"/>
        <dbReference type="ChEBI" id="CHEBI:456216"/>
        <dbReference type="EC" id="6.3.2.17"/>
    </reaction>
</comment>
<dbReference type="Gene3D" id="3.90.190.20">
    <property type="entry name" value="Mur ligase, C-terminal domain"/>
    <property type="match status" value="1"/>
</dbReference>
<feature type="domain" description="Mur ligase central" evidence="25">
    <location>
        <begin position="49"/>
        <end position="284"/>
    </location>
</feature>
<dbReference type="GO" id="GO:0046872">
    <property type="term" value="F:metal ion binding"/>
    <property type="evidence" value="ECO:0007669"/>
    <property type="project" value="UniProtKB-KW"/>
</dbReference>
<comment type="similarity">
    <text evidence="5 23">Belongs to the folylpolyglutamate synthase family.</text>
</comment>
<evidence type="ECO:0000256" key="20">
    <source>
        <dbReference type="ARBA" id="ARBA00047808"/>
    </source>
</evidence>
<evidence type="ECO:0000256" key="4">
    <source>
        <dbReference type="ARBA" id="ARBA00005150"/>
    </source>
</evidence>
<evidence type="ECO:0000256" key="7">
    <source>
        <dbReference type="ARBA" id="ARBA00013023"/>
    </source>
</evidence>
<evidence type="ECO:0000256" key="16">
    <source>
        <dbReference type="ARBA" id="ARBA00030048"/>
    </source>
</evidence>
<dbReference type="NCBIfam" id="NF008101">
    <property type="entry name" value="PRK10846.1"/>
    <property type="match status" value="1"/>
</dbReference>
<comment type="catalytic activity">
    <reaction evidence="20">
        <text>10-formyltetrahydrofolyl-(gamma-L-Glu)(n) + L-glutamate + ATP = 10-formyltetrahydrofolyl-(gamma-L-Glu)(n+1) + ADP + phosphate + H(+)</text>
        <dbReference type="Rhea" id="RHEA:51904"/>
        <dbReference type="Rhea" id="RHEA-COMP:13088"/>
        <dbReference type="Rhea" id="RHEA-COMP:14300"/>
        <dbReference type="ChEBI" id="CHEBI:15378"/>
        <dbReference type="ChEBI" id="CHEBI:29985"/>
        <dbReference type="ChEBI" id="CHEBI:30616"/>
        <dbReference type="ChEBI" id="CHEBI:43474"/>
        <dbReference type="ChEBI" id="CHEBI:134413"/>
        <dbReference type="ChEBI" id="CHEBI:456216"/>
        <dbReference type="EC" id="6.3.2.17"/>
    </reaction>
</comment>
<dbReference type="InterPro" id="IPR036615">
    <property type="entry name" value="Mur_ligase_C_dom_sf"/>
</dbReference>
<dbReference type="GO" id="GO:0005737">
    <property type="term" value="C:cytoplasm"/>
    <property type="evidence" value="ECO:0007669"/>
    <property type="project" value="TreeGrafter"/>
</dbReference>
<evidence type="ECO:0000256" key="1">
    <source>
        <dbReference type="ARBA" id="ARBA00001946"/>
    </source>
</evidence>
<dbReference type="InterPro" id="IPR001645">
    <property type="entry name" value="Folylpolyglutamate_synth"/>
</dbReference>
<dbReference type="GO" id="GO:0008841">
    <property type="term" value="F:dihydrofolate synthase activity"/>
    <property type="evidence" value="ECO:0007669"/>
    <property type="project" value="UniProtKB-EC"/>
</dbReference>
<dbReference type="SUPFAM" id="SSF53244">
    <property type="entry name" value="MurD-like peptide ligases, peptide-binding domain"/>
    <property type="match status" value="1"/>
</dbReference>
<dbReference type="UniPathway" id="UPA00077">
    <property type="reaction ID" value="UER00157"/>
</dbReference>
<evidence type="ECO:0000256" key="12">
    <source>
        <dbReference type="ARBA" id="ARBA00022741"/>
    </source>
</evidence>
<keyword evidence="13 23" id="KW-0067">ATP-binding</keyword>
<dbReference type="PIRSF" id="PIRSF001563">
    <property type="entry name" value="Folylpolyglu_synth"/>
    <property type="match status" value="1"/>
</dbReference>